<evidence type="ECO:0000313" key="8">
    <source>
        <dbReference type="EMBL" id="QDU85482.1"/>
    </source>
</evidence>
<evidence type="ECO:0000256" key="2">
    <source>
        <dbReference type="ARBA" id="ARBA00022691"/>
    </source>
</evidence>
<dbReference type="SUPFAM" id="SSF102114">
    <property type="entry name" value="Radical SAM enzymes"/>
    <property type="match status" value="1"/>
</dbReference>
<keyword evidence="2" id="KW-0949">S-adenosyl-L-methionine</keyword>
<feature type="domain" description="B12-binding" evidence="6">
    <location>
        <begin position="110"/>
        <end position="276"/>
    </location>
</feature>
<evidence type="ECO:0000259" key="7">
    <source>
        <dbReference type="PROSITE" id="PS51918"/>
    </source>
</evidence>
<dbReference type="GO" id="GO:0046872">
    <property type="term" value="F:metal ion binding"/>
    <property type="evidence" value="ECO:0007669"/>
    <property type="project" value="UniProtKB-KW"/>
</dbReference>
<protein>
    <submittedName>
        <fullName evidence="8">Ribosomal protein S12 methylthiotransferase RimO</fullName>
    </submittedName>
</protein>
<dbReference type="PANTHER" id="PTHR43409:SF16">
    <property type="entry name" value="SLR0320 PROTEIN"/>
    <property type="match status" value="1"/>
</dbReference>
<reference evidence="8 9" key="1">
    <citation type="submission" date="2019-02" db="EMBL/GenBank/DDBJ databases">
        <title>Deep-cultivation of Planctomycetes and their phenomic and genomic characterization uncovers novel biology.</title>
        <authorList>
            <person name="Wiegand S."/>
            <person name="Jogler M."/>
            <person name="Boedeker C."/>
            <person name="Pinto D."/>
            <person name="Vollmers J."/>
            <person name="Rivas-Marin E."/>
            <person name="Kohn T."/>
            <person name="Peeters S.H."/>
            <person name="Heuer A."/>
            <person name="Rast P."/>
            <person name="Oberbeckmann S."/>
            <person name="Bunk B."/>
            <person name="Jeske O."/>
            <person name="Meyerdierks A."/>
            <person name="Storesund J.E."/>
            <person name="Kallscheuer N."/>
            <person name="Luecker S."/>
            <person name="Lage O.M."/>
            <person name="Pohl T."/>
            <person name="Merkel B.J."/>
            <person name="Hornburger P."/>
            <person name="Mueller R.-W."/>
            <person name="Bruemmer F."/>
            <person name="Labrenz M."/>
            <person name="Spormann A.M."/>
            <person name="Op den Camp H."/>
            <person name="Overmann J."/>
            <person name="Amann R."/>
            <person name="Jetten M.S.M."/>
            <person name="Mascher T."/>
            <person name="Medema M.H."/>
            <person name="Devos D.P."/>
            <person name="Kaster A.-K."/>
            <person name="Ovreas L."/>
            <person name="Rohde M."/>
            <person name="Galperin M.Y."/>
            <person name="Jogler C."/>
        </authorList>
    </citation>
    <scope>NUCLEOTIDE SEQUENCE [LARGE SCALE GENOMIC DNA]</scope>
    <source>
        <strain evidence="8 9">Pla163</strain>
    </source>
</reference>
<evidence type="ECO:0000256" key="3">
    <source>
        <dbReference type="ARBA" id="ARBA00022723"/>
    </source>
</evidence>
<dbReference type="GO" id="GO:0031419">
    <property type="term" value="F:cobalamin binding"/>
    <property type="evidence" value="ECO:0007669"/>
    <property type="project" value="InterPro"/>
</dbReference>
<evidence type="ECO:0000256" key="4">
    <source>
        <dbReference type="ARBA" id="ARBA00023004"/>
    </source>
</evidence>
<dbReference type="PANTHER" id="PTHR43409">
    <property type="entry name" value="ANAEROBIC MAGNESIUM-PROTOPORPHYRIN IX MONOMETHYL ESTER CYCLASE-RELATED"/>
    <property type="match status" value="1"/>
</dbReference>
<evidence type="ECO:0000256" key="1">
    <source>
        <dbReference type="ARBA" id="ARBA00001966"/>
    </source>
</evidence>
<dbReference type="SFLD" id="SFLDS00029">
    <property type="entry name" value="Radical_SAM"/>
    <property type="match status" value="1"/>
</dbReference>
<dbReference type="Proteomes" id="UP000319342">
    <property type="component" value="Chromosome"/>
</dbReference>
<keyword evidence="9" id="KW-1185">Reference proteome</keyword>
<dbReference type="InterPro" id="IPR058240">
    <property type="entry name" value="rSAM_sf"/>
</dbReference>
<dbReference type="InterPro" id="IPR006158">
    <property type="entry name" value="Cobalamin-bd"/>
</dbReference>
<sequence length="758" mass="84827">MIQRHPFPIDLVFPPQGHFTQPYLALPCLSAYLKENGYQDVELVDASIEAYDRFLSAEYLERCAAKVAQRLPLDAFDGRTELDFDHMERFRVASEAHVAAPGLAERVEGAKRVVRGEGFWDRDAYLEAMGTLYAGLRLVSAAHFPTVLTPHNFTMGYANDRSEEVLSATLDEDQNPFVEHFRTTLLPRLLERRPRLVGLSVIYGSQLIPALTLGRLIKEHLPECHVTAGGGFLAYIGEKLMNAPGMDACLDSIIFHEGERPLLELARTLEQRGSLELIGSLTWFDREEDGHVRTVVNAPQHPLKLEDAPVPDFSGLPLDRYFSPEVVLPYDVNRGCYYGACTFCTLPTVIGPGYRTRSASRIVDHVLELKERHGTRNFNFITDCMPPGMISDLPQELIAREADIRYWCDARVEPKAYDPEGARRLFESGCRKLLFGFETATPRLLKLMKKGQSPRATLEVARNCTEAGISVTFYAMVGFPTETREEARHTARFLVDNADVVREVSLQTFHIDEVARTYHHPDEFGITVLDGAGTDLQLYHDYESARGMSQSEAAEMFDEMMGELRQHFPLFSADNVLFFMQKSHYFLHLARGTTPDEFAAACRERAQALTDPEDDADFAVAEGLSRVEIPYSYARCVEKLAHPLARAIRPDFMTGRYVHGAAERARAALGTLEPTTRVLVHAPRAAAPFTELRPDGLALLDALDAAGSLSELLAAWDPSPAGRERLIEFVHRLHRCGLVRRLAGRTLPSGDTRVGATH</sequence>
<feature type="domain" description="Radical SAM core" evidence="7">
    <location>
        <begin position="322"/>
        <end position="546"/>
    </location>
</feature>
<name>A0A518D1X9_9BACT</name>
<dbReference type="Gene3D" id="3.40.50.280">
    <property type="entry name" value="Cobalamin-binding domain"/>
    <property type="match status" value="1"/>
</dbReference>
<dbReference type="OrthoDB" id="9801659at2"/>
<dbReference type="RefSeq" id="WP_145188915.1">
    <property type="nucleotide sequence ID" value="NZ_CP036290.1"/>
</dbReference>
<dbReference type="InterPro" id="IPR007197">
    <property type="entry name" value="rSAM"/>
</dbReference>
<keyword evidence="5" id="KW-0411">Iron-sulfur</keyword>
<dbReference type="EMBL" id="CP036290">
    <property type="protein sequence ID" value="QDU85482.1"/>
    <property type="molecule type" value="Genomic_DNA"/>
</dbReference>
<dbReference type="PROSITE" id="PS51332">
    <property type="entry name" value="B12_BINDING"/>
    <property type="match status" value="1"/>
</dbReference>
<dbReference type="InterPro" id="IPR023404">
    <property type="entry name" value="rSAM_horseshoe"/>
</dbReference>
<comment type="cofactor">
    <cofactor evidence="1">
        <name>[4Fe-4S] cluster</name>
        <dbReference type="ChEBI" id="CHEBI:49883"/>
    </cofactor>
</comment>
<dbReference type="GO" id="GO:0016740">
    <property type="term" value="F:transferase activity"/>
    <property type="evidence" value="ECO:0007669"/>
    <property type="project" value="UniProtKB-KW"/>
</dbReference>
<gene>
    <name evidence="8" type="primary">rimO_2</name>
    <name evidence="8" type="ORF">Pla163_26130</name>
</gene>
<dbReference type="SMART" id="SM00729">
    <property type="entry name" value="Elp3"/>
    <property type="match status" value="1"/>
</dbReference>
<organism evidence="8 9">
    <name type="scientific">Rohdeia mirabilis</name>
    <dbReference type="NCBI Taxonomy" id="2528008"/>
    <lineage>
        <taxon>Bacteria</taxon>
        <taxon>Pseudomonadati</taxon>
        <taxon>Planctomycetota</taxon>
        <taxon>Planctomycetia</taxon>
        <taxon>Planctomycetia incertae sedis</taxon>
        <taxon>Rohdeia</taxon>
    </lineage>
</organism>
<dbReference type="SFLD" id="SFLDG01123">
    <property type="entry name" value="methyltransferase_(Class_B)"/>
    <property type="match status" value="1"/>
</dbReference>
<dbReference type="InterPro" id="IPR034466">
    <property type="entry name" value="Methyltransferase_Class_B"/>
</dbReference>
<dbReference type="GO" id="GO:0005829">
    <property type="term" value="C:cytosol"/>
    <property type="evidence" value="ECO:0007669"/>
    <property type="project" value="TreeGrafter"/>
</dbReference>
<dbReference type="InterPro" id="IPR051198">
    <property type="entry name" value="BchE-like"/>
</dbReference>
<dbReference type="InterPro" id="IPR006638">
    <property type="entry name" value="Elp3/MiaA/NifB-like_rSAM"/>
</dbReference>
<keyword evidence="8" id="KW-0687">Ribonucleoprotein</keyword>
<dbReference type="GO" id="GO:0005840">
    <property type="term" value="C:ribosome"/>
    <property type="evidence" value="ECO:0007669"/>
    <property type="project" value="UniProtKB-KW"/>
</dbReference>
<dbReference type="PROSITE" id="PS51918">
    <property type="entry name" value="RADICAL_SAM"/>
    <property type="match status" value="1"/>
</dbReference>
<dbReference type="GO" id="GO:0051539">
    <property type="term" value="F:4 iron, 4 sulfur cluster binding"/>
    <property type="evidence" value="ECO:0007669"/>
    <property type="project" value="UniProtKB-KW"/>
</dbReference>
<dbReference type="Pfam" id="PF04055">
    <property type="entry name" value="Radical_SAM"/>
    <property type="match status" value="1"/>
</dbReference>
<keyword evidence="8" id="KW-0689">Ribosomal protein</keyword>
<dbReference type="Gene3D" id="3.80.30.20">
    <property type="entry name" value="tm_1862 like domain"/>
    <property type="match status" value="1"/>
</dbReference>
<evidence type="ECO:0000313" key="9">
    <source>
        <dbReference type="Proteomes" id="UP000319342"/>
    </source>
</evidence>
<proteinExistence type="predicted"/>
<keyword evidence="4" id="KW-0408">Iron</keyword>
<dbReference type="SFLD" id="SFLDG01082">
    <property type="entry name" value="B12-binding_domain_containing"/>
    <property type="match status" value="1"/>
</dbReference>
<keyword evidence="3" id="KW-0479">Metal-binding</keyword>
<keyword evidence="8" id="KW-0808">Transferase</keyword>
<evidence type="ECO:0000256" key="5">
    <source>
        <dbReference type="ARBA" id="ARBA00023014"/>
    </source>
</evidence>
<evidence type="ECO:0000259" key="6">
    <source>
        <dbReference type="PROSITE" id="PS51332"/>
    </source>
</evidence>
<accession>A0A518D1X9</accession>
<dbReference type="AlphaFoldDB" id="A0A518D1X9"/>